<keyword evidence="4 7" id="KW-0812">Transmembrane</keyword>
<dbReference type="RefSeq" id="WP_168147533.1">
    <property type="nucleotide sequence ID" value="NZ_JAAVXB010000003.1"/>
</dbReference>
<evidence type="ECO:0000313" key="8">
    <source>
        <dbReference type="EMBL" id="NKF22303.1"/>
    </source>
</evidence>
<comment type="subcellular location">
    <subcellularLocation>
        <location evidence="1">Cell membrane</location>
        <topology evidence="1">Multi-pass membrane protein</topology>
    </subcellularLocation>
</comment>
<feature type="transmembrane region" description="Helical" evidence="7">
    <location>
        <begin position="75"/>
        <end position="94"/>
    </location>
</feature>
<keyword evidence="5 7" id="KW-1133">Transmembrane helix</keyword>
<dbReference type="GO" id="GO:0005886">
    <property type="term" value="C:plasma membrane"/>
    <property type="evidence" value="ECO:0007669"/>
    <property type="project" value="UniProtKB-SubCell"/>
</dbReference>
<evidence type="ECO:0000256" key="4">
    <source>
        <dbReference type="ARBA" id="ARBA00022692"/>
    </source>
</evidence>
<evidence type="ECO:0000256" key="7">
    <source>
        <dbReference type="SAM" id="Phobius"/>
    </source>
</evidence>
<evidence type="ECO:0000313" key="9">
    <source>
        <dbReference type="Proteomes" id="UP000653472"/>
    </source>
</evidence>
<dbReference type="Proteomes" id="UP000653472">
    <property type="component" value="Unassembled WGS sequence"/>
</dbReference>
<comment type="caution">
    <text evidence="8">The sequence shown here is derived from an EMBL/GenBank/DDBJ whole genome shotgun (WGS) entry which is preliminary data.</text>
</comment>
<evidence type="ECO:0000256" key="2">
    <source>
        <dbReference type="ARBA" id="ARBA00006679"/>
    </source>
</evidence>
<protein>
    <submittedName>
        <fullName evidence="8">DoxX family protein</fullName>
    </submittedName>
</protein>
<dbReference type="PANTHER" id="PTHR33452:SF1">
    <property type="entry name" value="INNER MEMBRANE PROTEIN YPHA-RELATED"/>
    <property type="match status" value="1"/>
</dbReference>
<dbReference type="Pfam" id="PF07681">
    <property type="entry name" value="DoxX"/>
    <property type="match status" value="1"/>
</dbReference>
<evidence type="ECO:0000256" key="6">
    <source>
        <dbReference type="ARBA" id="ARBA00023136"/>
    </source>
</evidence>
<gene>
    <name evidence="8" type="ORF">G7Y82_08225</name>
</gene>
<organism evidence="8 9">
    <name type="scientific">Solimonas marina</name>
    <dbReference type="NCBI Taxonomy" id="2714601"/>
    <lineage>
        <taxon>Bacteria</taxon>
        <taxon>Pseudomonadati</taxon>
        <taxon>Pseudomonadota</taxon>
        <taxon>Gammaproteobacteria</taxon>
        <taxon>Nevskiales</taxon>
        <taxon>Nevskiaceae</taxon>
        <taxon>Solimonas</taxon>
    </lineage>
</organism>
<evidence type="ECO:0000256" key="3">
    <source>
        <dbReference type="ARBA" id="ARBA00022475"/>
    </source>
</evidence>
<proteinExistence type="inferred from homology"/>
<evidence type="ECO:0000256" key="5">
    <source>
        <dbReference type="ARBA" id="ARBA00022989"/>
    </source>
</evidence>
<sequence length="132" mass="13972">MDKFFDTTRPYADLVGRILMVVLFVTAGWGKLHGYAGTQAYMASMGVPGGLLPLVILLELGGGIAIALGLFTRPVALILAGFSIVTALIFHDGGDQTSQIMFLKNVSIAGGFLFLVANGAGRLSLDQLRRKS</sequence>
<dbReference type="InterPro" id="IPR051907">
    <property type="entry name" value="DoxX-like_oxidoreductase"/>
</dbReference>
<feature type="transmembrane region" description="Helical" evidence="7">
    <location>
        <begin position="50"/>
        <end position="68"/>
    </location>
</feature>
<feature type="transmembrane region" description="Helical" evidence="7">
    <location>
        <begin position="106"/>
        <end position="125"/>
    </location>
</feature>
<dbReference type="InterPro" id="IPR032808">
    <property type="entry name" value="DoxX"/>
</dbReference>
<keyword evidence="6 7" id="KW-0472">Membrane</keyword>
<feature type="transmembrane region" description="Helical" evidence="7">
    <location>
        <begin position="12"/>
        <end position="30"/>
    </location>
</feature>
<keyword evidence="3" id="KW-1003">Cell membrane</keyword>
<name>A0A969W968_9GAMM</name>
<dbReference type="PANTHER" id="PTHR33452">
    <property type="entry name" value="OXIDOREDUCTASE CATD-RELATED"/>
    <property type="match status" value="1"/>
</dbReference>
<keyword evidence="9" id="KW-1185">Reference proteome</keyword>
<evidence type="ECO:0000256" key="1">
    <source>
        <dbReference type="ARBA" id="ARBA00004651"/>
    </source>
</evidence>
<reference evidence="8" key="1">
    <citation type="submission" date="2020-03" db="EMBL/GenBank/DDBJ databases">
        <title>Solimonas marina sp. nov., isolated from deep seawater of the Pacific Ocean.</title>
        <authorList>
            <person name="Liu X."/>
            <person name="Lai Q."/>
            <person name="Sun F."/>
            <person name="Gai Y."/>
            <person name="Li G."/>
            <person name="Shao Z."/>
        </authorList>
    </citation>
    <scope>NUCLEOTIDE SEQUENCE</scope>
    <source>
        <strain evidence="8">C16B3</strain>
    </source>
</reference>
<dbReference type="AlphaFoldDB" id="A0A969W968"/>
<comment type="similarity">
    <text evidence="2">Belongs to the DoxX family.</text>
</comment>
<dbReference type="EMBL" id="JAAVXB010000003">
    <property type="protein sequence ID" value="NKF22303.1"/>
    <property type="molecule type" value="Genomic_DNA"/>
</dbReference>
<accession>A0A969W968</accession>